<dbReference type="EMBL" id="CABWLC010000020">
    <property type="protein sequence ID" value="VXA88947.1"/>
    <property type="molecule type" value="Genomic_DNA"/>
</dbReference>
<dbReference type="RefSeq" id="WP_005341800.1">
    <property type="nucleotide sequence ID" value="NZ_CABLBN010000005.1"/>
</dbReference>
<organism evidence="1 2">
    <name type="scientific">Aeromonas veronii</name>
    <dbReference type="NCBI Taxonomy" id="654"/>
    <lineage>
        <taxon>Bacteria</taxon>
        <taxon>Pseudomonadati</taxon>
        <taxon>Pseudomonadota</taxon>
        <taxon>Gammaproteobacteria</taxon>
        <taxon>Aeromonadales</taxon>
        <taxon>Aeromonadaceae</taxon>
        <taxon>Aeromonas</taxon>
    </lineage>
</organism>
<evidence type="ECO:0000313" key="2">
    <source>
        <dbReference type="Proteomes" id="UP000439123"/>
    </source>
</evidence>
<protein>
    <submittedName>
        <fullName evidence="1">Uncharacterized protein</fullName>
    </submittedName>
</protein>
<dbReference type="AlphaFoldDB" id="A0A653LDA6"/>
<accession>A0A653LDA6</accession>
<reference evidence="1 2" key="1">
    <citation type="submission" date="2019-10" db="EMBL/GenBank/DDBJ databases">
        <authorList>
            <person name="Karimi E."/>
        </authorList>
    </citation>
    <scope>NUCLEOTIDE SEQUENCE [LARGE SCALE GENOMIC DNA]</scope>
    <source>
        <strain evidence="1">Aeromonas sp. 8C</strain>
    </source>
</reference>
<gene>
    <name evidence="1" type="ORF">AERO8C_70576</name>
</gene>
<sequence>MELHDTPMLRYLGQLSQPDLIPATGPAHWFLQHRDGGWQLPTVQTTLPVNRLRAEPLR</sequence>
<dbReference type="Proteomes" id="UP000439123">
    <property type="component" value="Unassembled WGS sequence"/>
</dbReference>
<evidence type="ECO:0000313" key="1">
    <source>
        <dbReference type="EMBL" id="VXA88947.1"/>
    </source>
</evidence>
<proteinExistence type="predicted"/>
<name>A0A653LDA6_AERVE</name>